<dbReference type="PANTHER" id="PTHR24148:SF64">
    <property type="entry name" value="HETEROKARYON INCOMPATIBILITY DOMAIN-CONTAINING PROTEIN"/>
    <property type="match status" value="1"/>
</dbReference>
<keyword evidence="3" id="KW-1185">Reference proteome</keyword>
<reference evidence="2 3" key="1">
    <citation type="submission" date="2014-02" db="EMBL/GenBank/DDBJ databases">
        <title>The genome sequence of Colletotrichum fioriniae PJ7.</title>
        <authorList>
            <person name="Baroncelli R."/>
            <person name="Thon M.R."/>
        </authorList>
    </citation>
    <scope>NUCLEOTIDE SEQUENCE [LARGE SCALE GENOMIC DNA]</scope>
    <source>
        <strain evidence="2 3">PJ7</strain>
    </source>
</reference>
<feature type="domain" description="Heterokaryon incompatibility" evidence="1">
    <location>
        <begin position="119"/>
        <end position="263"/>
    </location>
</feature>
<dbReference type="Proteomes" id="UP000020467">
    <property type="component" value="Unassembled WGS sequence"/>
</dbReference>
<dbReference type="PANTHER" id="PTHR24148">
    <property type="entry name" value="ANKYRIN REPEAT DOMAIN-CONTAINING PROTEIN 39 HOMOLOG-RELATED"/>
    <property type="match status" value="1"/>
</dbReference>
<dbReference type="KEGG" id="cfj:CFIO01_03725"/>
<evidence type="ECO:0000259" key="1">
    <source>
        <dbReference type="Pfam" id="PF06985"/>
    </source>
</evidence>
<organism evidence="2 3">
    <name type="scientific">Colletotrichum fioriniae PJ7</name>
    <dbReference type="NCBI Taxonomy" id="1445577"/>
    <lineage>
        <taxon>Eukaryota</taxon>
        <taxon>Fungi</taxon>
        <taxon>Dikarya</taxon>
        <taxon>Ascomycota</taxon>
        <taxon>Pezizomycotina</taxon>
        <taxon>Sordariomycetes</taxon>
        <taxon>Hypocreomycetidae</taxon>
        <taxon>Glomerellales</taxon>
        <taxon>Glomerellaceae</taxon>
        <taxon>Colletotrichum</taxon>
        <taxon>Colletotrichum acutatum species complex</taxon>
    </lineage>
</organism>
<accession>A0A010RQ15</accession>
<gene>
    <name evidence="2" type="ORF">CFIO01_03725</name>
</gene>
<dbReference type="STRING" id="1445577.A0A010RQ15"/>
<proteinExistence type="predicted"/>
<evidence type="ECO:0000313" key="3">
    <source>
        <dbReference type="Proteomes" id="UP000020467"/>
    </source>
</evidence>
<dbReference type="EMBL" id="JARH01000997">
    <property type="protein sequence ID" value="EXF74293.1"/>
    <property type="molecule type" value="Genomic_DNA"/>
</dbReference>
<dbReference type="eggNOG" id="ENOG502SHD2">
    <property type="taxonomic scope" value="Eukaryota"/>
</dbReference>
<dbReference type="AlphaFoldDB" id="A0A010RQ15"/>
<dbReference type="HOGENOM" id="CLU_004184_7_4_1"/>
<sequence length="565" mass="65417">MAPTAYSELQSTFGDLIPFKLVRLQPGNKHNPLECVILYSCLTPKDSIKDERESVSELQKTLSDGWTVDRSLNGRYLFMSPRHSGTPNSWKHPKPGCEIKYEVKKHSVRDTFEWEAHPYEALSCSLGTVDDKEDIWVRSLDSHDFERSRIPIRTSLATFLKHLRHPIQSRTLWIEDICIDPGMAEERAQRLKRMAWPLSERVIIWLGPESEDSKHALETLEYFNAQERDWWRDDVVLPWNPRTWKSISSLLHREWFESVWGLQDALSCDQIVLQCGEDTIPWVDVRKSLLFLRQKSGLLPDDIRARLFSYAQGLMAPPLASCEHLLLWARNQKCPDPRDKVYGVLGLLDPKIANRIKMDYSTPVWKTYEQLVLAEMEVYQKSNMLNHCSIATRLEGYPSWVPNLALPVEGANVGHLSVRRFYASARSSAVANLVEPDDLLRITGRRMATISRASDDLNGSFTQNFKEIRYWTPEKPESDMYVWGGLSMDAYVEVLVRGRTSDRALGDNPLPSIQRLRLLLTSALTSVKLDDEIVRAFKDCFFRERMPLYYNGRIYGHFHERPCRR</sequence>
<evidence type="ECO:0000313" key="2">
    <source>
        <dbReference type="EMBL" id="EXF74293.1"/>
    </source>
</evidence>
<dbReference type="OrthoDB" id="4850726at2759"/>
<dbReference type="Pfam" id="PF06985">
    <property type="entry name" value="HET"/>
    <property type="match status" value="1"/>
</dbReference>
<name>A0A010RQ15_9PEZI</name>
<comment type="caution">
    <text evidence="2">The sequence shown here is derived from an EMBL/GenBank/DDBJ whole genome shotgun (WGS) entry which is preliminary data.</text>
</comment>
<dbReference type="InterPro" id="IPR052895">
    <property type="entry name" value="HetReg/Transcr_Mod"/>
</dbReference>
<protein>
    <recommendedName>
        <fullName evidence="1">Heterokaryon incompatibility domain-containing protein</fullName>
    </recommendedName>
</protein>
<dbReference type="InterPro" id="IPR010730">
    <property type="entry name" value="HET"/>
</dbReference>